<sequence>MSLITDGVLKILWERAQEQASDENGQIMVFHLWNKHLFAEKEWVVSSETPPEGCGRRRVDITIEYFGRDSRLAVLAFHEVKLNAGLQEVQDAEVQAFDACMRSLGGHPELQFVYAFTSFGTKGRAWRCTRDDIHISPLFGSDDLAEGTQYIEVHSSEAQLISKAAQMMKANRPPSV</sequence>
<proteinExistence type="predicted"/>
<organism evidence="1 2">
    <name type="scientific">Aspergillus pseudocaelatus</name>
    <dbReference type="NCBI Taxonomy" id="1825620"/>
    <lineage>
        <taxon>Eukaryota</taxon>
        <taxon>Fungi</taxon>
        <taxon>Dikarya</taxon>
        <taxon>Ascomycota</taxon>
        <taxon>Pezizomycotina</taxon>
        <taxon>Eurotiomycetes</taxon>
        <taxon>Eurotiomycetidae</taxon>
        <taxon>Eurotiales</taxon>
        <taxon>Aspergillaceae</taxon>
        <taxon>Aspergillus</taxon>
        <taxon>Aspergillus subgen. Circumdati</taxon>
    </lineage>
</organism>
<evidence type="ECO:0000313" key="1">
    <source>
        <dbReference type="EMBL" id="KAE8416210.1"/>
    </source>
</evidence>
<accession>A0ABQ6WGT3</accession>
<evidence type="ECO:0000313" key="2">
    <source>
        <dbReference type="Proteomes" id="UP000325395"/>
    </source>
</evidence>
<dbReference type="EMBL" id="ML735755">
    <property type="protein sequence ID" value="KAE8416210.1"/>
    <property type="molecule type" value="Genomic_DNA"/>
</dbReference>
<gene>
    <name evidence="1" type="ORF">BDV36DRAFT_297324</name>
</gene>
<protein>
    <submittedName>
        <fullName evidence="1">Uncharacterized protein</fullName>
    </submittedName>
</protein>
<name>A0ABQ6WGT3_9EURO</name>
<keyword evidence="2" id="KW-1185">Reference proteome</keyword>
<reference evidence="1 2" key="1">
    <citation type="submission" date="2019-04" db="EMBL/GenBank/DDBJ databases">
        <authorList>
            <consortium name="DOE Joint Genome Institute"/>
            <person name="Mondo S."/>
            <person name="Kjaerbolling I."/>
            <person name="Vesth T."/>
            <person name="Frisvad J.C."/>
            <person name="Nybo J.L."/>
            <person name="Theobald S."/>
            <person name="Kildgaard S."/>
            <person name="Isbrandt T."/>
            <person name="Kuo A."/>
            <person name="Sato A."/>
            <person name="Lyhne E.K."/>
            <person name="Kogle M.E."/>
            <person name="Wiebenga A."/>
            <person name="Kun R.S."/>
            <person name="Lubbers R.J."/>
            <person name="Makela M.R."/>
            <person name="Barry K."/>
            <person name="Chovatia M."/>
            <person name="Clum A."/>
            <person name="Daum C."/>
            <person name="Haridas S."/>
            <person name="He G."/>
            <person name="LaButti K."/>
            <person name="Lipzen A."/>
            <person name="Riley R."/>
            <person name="Salamov A."/>
            <person name="Simmons B.A."/>
            <person name="Magnuson J.K."/>
            <person name="Henrissat B."/>
            <person name="Mortensen U.H."/>
            <person name="Larsen T.O."/>
            <person name="Devries R.P."/>
            <person name="Grigoriev I.V."/>
            <person name="Machida M."/>
            <person name="Baker S.E."/>
            <person name="Andersen M.R."/>
            <person name="Cantor M.N."/>
            <person name="Hua S.X."/>
        </authorList>
    </citation>
    <scope>NUCLEOTIDE SEQUENCE [LARGE SCALE GENOMIC DNA]</scope>
    <source>
        <strain evidence="1 2">CBS 117616</strain>
    </source>
</reference>
<dbReference type="Proteomes" id="UP000325395">
    <property type="component" value="Unassembled WGS sequence"/>
</dbReference>